<reference evidence="4 5" key="1">
    <citation type="submission" date="2020-10" db="EMBL/GenBank/DDBJ databases">
        <title>Sequencing the genomes of 1000 actinobacteria strains.</title>
        <authorList>
            <person name="Klenk H.-P."/>
        </authorList>
    </citation>
    <scope>NUCLEOTIDE SEQUENCE [LARGE SCALE GENOMIC DNA]</scope>
    <source>
        <strain evidence="4 5">DSM 45157</strain>
    </source>
</reference>
<dbReference type="EMBL" id="JADBDY010000001">
    <property type="protein sequence ID" value="MBE1458080.1"/>
    <property type="molecule type" value="Genomic_DNA"/>
</dbReference>
<dbReference type="Proteomes" id="UP000598217">
    <property type="component" value="Unassembled WGS sequence"/>
</dbReference>
<comment type="caution">
    <text evidence="4">The sequence shown here is derived from an EMBL/GenBank/DDBJ whole genome shotgun (WGS) entry which is preliminary data.</text>
</comment>
<protein>
    <submittedName>
        <fullName evidence="4">Uncharacterized protein involved in propanediol utilization</fullName>
    </submittedName>
</protein>
<dbReference type="InterPro" id="IPR020568">
    <property type="entry name" value="Ribosomal_Su5_D2-typ_SF"/>
</dbReference>
<feature type="compositionally biased region" description="Low complexity" evidence="2">
    <location>
        <begin position="312"/>
        <end position="322"/>
    </location>
</feature>
<sequence length="355" mass="36563">MTLGTGQATCHHGEILQGVFLDGRGRPTRGLVTLPMADPRTRAVFTPFPARAPRRVVVDPPDRAKAARAAELAVAECARTGGVRPVGGYLRVRGGAVPGLGMGSSTSDVTAAVRAVSAGLGVELPPAAVARVAVAAEGASDPVMFGDRPLLFAQREGRVLEELGPDLPEMAVVGCLTGCGQPVDTLSLAGTARRGDIAVYERLRAVLRTAITDRDVAGVGHVCTESAVLNQRVLPKEELGALREVARGCGAAGIQVAHSGNVAGVLFDAADPELGARLESAVDRLGRRGLAPHRVFSTSTRVTVAPGPPNPSNSKPNTAAPNTPARGGHPQVPSTQSTGERSWTNTSPKPSPDLI</sequence>
<evidence type="ECO:0000256" key="2">
    <source>
        <dbReference type="SAM" id="MobiDB-lite"/>
    </source>
</evidence>
<evidence type="ECO:0000313" key="5">
    <source>
        <dbReference type="Proteomes" id="UP000598217"/>
    </source>
</evidence>
<keyword evidence="1" id="KW-0418">Kinase</keyword>
<dbReference type="InterPro" id="IPR014721">
    <property type="entry name" value="Ribsml_uS5_D2-typ_fold_subgr"/>
</dbReference>
<keyword evidence="1" id="KW-0808">Transferase</keyword>
<dbReference type="Pfam" id="PF00288">
    <property type="entry name" value="GHMP_kinases_N"/>
    <property type="match status" value="1"/>
</dbReference>
<evidence type="ECO:0000259" key="3">
    <source>
        <dbReference type="Pfam" id="PF00288"/>
    </source>
</evidence>
<evidence type="ECO:0000313" key="4">
    <source>
        <dbReference type="EMBL" id="MBE1458080.1"/>
    </source>
</evidence>
<accession>A0ABR9HGC8</accession>
<feature type="domain" description="GHMP kinase N-terminal" evidence="3">
    <location>
        <begin position="80"/>
        <end position="141"/>
    </location>
</feature>
<keyword evidence="5" id="KW-1185">Reference proteome</keyword>
<gene>
    <name evidence="4" type="ORF">H4W79_002294</name>
</gene>
<evidence type="ECO:0000256" key="1">
    <source>
        <dbReference type="ARBA" id="ARBA00022777"/>
    </source>
</evidence>
<organism evidence="4 5">
    <name type="scientific">Nocardiopsis terrae</name>
    <dbReference type="NCBI Taxonomy" id="372655"/>
    <lineage>
        <taxon>Bacteria</taxon>
        <taxon>Bacillati</taxon>
        <taxon>Actinomycetota</taxon>
        <taxon>Actinomycetes</taxon>
        <taxon>Streptosporangiales</taxon>
        <taxon>Nocardiopsidaceae</taxon>
        <taxon>Nocardiopsis</taxon>
    </lineage>
</organism>
<dbReference type="SUPFAM" id="SSF54211">
    <property type="entry name" value="Ribosomal protein S5 domain 2-like"/>
    <property type="match status" value="1"/>
</dbReference>
<proteinExistence type="predicted"/>
<name>A0ABR9HGC8_9ACTN</name>
<feature type="compositionally biased region" description="Polar residues" evidence="2">
    <location>
        <begin position="332"/>
        <end position="348"/>
    </location>
</feature>
<feature type="region of interest" description="Disordered" evidence="2">
    <location>
        <begin position="293"/>
        <end position="355"/>
    </location>
</feature>
<dbReference type="InterPro" id="IPR006204">
    <property type="entry name" value="GHMP_kinase_N_dom"/>
</dbReference>
<dbReference type="Gene3D" id="3.30.230.10">
    <property type="match status" value="1"/>
</dbReference>
<dbReference type="RefSeq" id="WP_191270314.1">
    <property type="nucleotide sequence ID" value="NZ_BMXJ01000003.1"/>
</dbReference>